<comment type="caution">
    <text evidence="2">The sequence shown here is derived from an EMBL/GenBank/DDBJ whole genome shotgun (WGS) entry which is preliminary data.</text>
</comment>
<gene>
    <name evidence="2" type="ORF">NG792_19055</name>
</gene>
<reference evidence="2 3" key="1">
    <citation type="journal article" date="2022" name="Front. Microbiol.">
        <title>High genomic differentiation and limited gene flow indicate recent cryptic speciation within the genus Laspinema (cyanobacteria).</title>
        <authorList>
            <person name="Stanojkovic A."/>
            <person name="Skoupy S."/>
            <person name="Skaloud P."/>
            <person name="Dvorak P."/>
        </authorList>
    </citation>
    <scope>NUCLEOTIDE SEQUENCE [LARGE SCALE GENOMIC DNA]</scope>
    <source>
        <strain evidence="2 3">D3b</strain>
    </source>
</reference>
<keyword evidence="3" id="KW-1185">Reference proteome</keyword>
<dbReference type="SUPFAM" id="SSF46689">
    <property type="entry name" value="Homeodomain-like"/>
    <property type="match status" value="1"/>
</dbReference>
<evidence type="ECO:0000259" key="1">
    <source>
        <dbReference type="Pfam" id="PF13358"/>
    </source>
</evidence>
<dbReference type="Gene3D" id="3.30.420.10">
    <property type="entry name" value="Ribonuclease H-like superfamily/Ribonuclease H"/>
    <property type="match status" value="1"/>
</dbReference>
<protein>
    <submittedName>
        <fullName evidence="2">IS630 family transposase</fullName>
    </submittedName>
</protein>
<name>A0ABT2NEZ2_9CYAN</name>
<evidence type="ECO:0000313" key="3">
    <source>
        <dbReference type="Proteomes" id="UP001525961"/>
    </source>
</evidence>
<feature type="domain" description="Tc1-like transposase DDE" evidence="1">
    <location>
        <begin position="178"/>
        <end position="321"/>
    </location>
</feature>
<dbReference type="InterPro" id="IPR036397">
    <property type="entry name" value="RNaseH_sf"/>
</dbReference>
<dbReference type="EMBL" id="JAMXFA010000028">
    <property type="protein sequence ID" value="MCT7979821.1"/>
    <property type="molecule type" value="Genomic_DNA"/>
</dbReference>
<dbReference type="InterPro" id="IPR038717">
    <property type="entry name" value="Tc1-like_DDE_dom"/>
</dbReference>
<sequence>MEVTAQLDSISTDLIDLTEFIDRTNNIREWKKGQAVRLNLQGLSYAEISLILKMSYRSIARAKKEYKQQGVLGLKLKYKGSKNYLTEVQKNEVKIWLLEKPERRNISEIERHLIETYDVVFKSPQSYYDILKNSQLTWQKSNKQNTRKNPEAIKKRTQEIVEILEEFKPDIEAGTLSVYALDECHVQGDDVCSYLWGDSKDREVIAINNERDRQTYYGALNLLTNQFIASPYGAGNGVNTVKFLAELKAVHTQEDSEQKILLIWDGASYHRGEEMKKFLTLQNHEKERQDWSIICERLPTYAPEENPVEGIWLQVKNFIRRFHYRCKSFASVKRLVEIFFKYQLFNRPNLKKYDAFAKLI</sequence>
<proteinExistence type="predicted"/>
<dbReference type="Proteomes" id="UP001525961">
    <property type="component" value="Unassembled WGS sequence"/>
</dbReference>
<evidence type="ECO:0000313" key="2">
    <source>
        <dbReference type="EMBL" id="MCT7979821.1"/>
    </source>
</evidence>
<dbReference type="NCBIfam" id="NF033545">
    <property type="entry name" value="transpos_IS630"/>
    <property type="match status" value="1"/>
</dbReference>
<dbReference type="Pfam" id="PF13358">
    <property type="entry name" value="DDE_3"/>
    <property type="match status" value="1"/>
</dbReference>
<accession>A0ABT2NEZ2</accession>
<dbReference type="RefSeq" id="WP_261236460.1">
    <property type="nucleotide sequence ID" value="NZ_JAMXFA010000028.1"/>
</dbReference>
<dbReference type="InterPro" id="IPR047655">
    <property type="entry name" value="Transpos_IS630-like"/>
</dbReference>
<dbReference type="Pfam" id="PF13384">
    <property type="entry name" value="HTH_23"/>
    <property type="match status" value="1"/>
</dbReference>
<organism evidence="2 3">
    <name type="scientific">Laspinema olomoucense D3b</name>
    <dbReference type="NCBI Taxonomy" id="2953688"/>
    <lineage>
        <taxon>Bacteria</taxon>
        <taxon>Bacillati</taxon>
        <taxon>Cyanobacteriota</taxon>
        <taxon>Cyanophyceae</taxon>
        <taxon>Oscillatoriophycideae</taxon>
        <taxon>Oscillatoriales</taxon>
        <taxon>Laspinemataceae</taxon>
        <taxon>Laspinema</taxon>
        <taxon>Laspinema olomoucense</taxon>
    </lineage>
</organism>
<dbReference type="InterPro" id="IPR009057">
    <property type="entry name" value="Homeodomain-like_sf"/>
</dbReference>